<keyword evidence="1" id="KW-0812">Transmembrane</keyword>
<organism evidence="2 3">
    <name type="scientific">Neiella holothuriorum</name>
    <dbReference type="NCBI Taxonomy" id="2870530"/>
    <lineage>
        <taxon>Bacteria</taxon>
        <taxon>Pseudomonadati</taxon>
        <taxon>Pseudomonadota</taxon>
        <taxon>Gammaproteobacteria</taxon>
        <taxon>Alteromonadales</taxon>
        <taxon>Echinimonadaceae</taxon>
        <taxon>Neiella</taxon>
    </lineage>
</organism>
<keyword evidence="1" id="KW-0472">Membrane</keyword>
<evidence type="ECO:0000256" key="1">
    <source>
        <dbReference type="SAM" id="Phobius"/>
    </source>
</evidence>
<sequence length="92" mass="10973">MTWAFPERQDELGFVAYYHRCSYPALRKLFESKGFEIDLMRFRYYQSGYYVALFPVYLLSALYDWAMWKLGVKKLASQFLVVASKPDHSDHN</sequence>
<feature type="transmembrane region" description="Helical" evidence="1">
    <location>
        <begin position="48"/>
        <end position="66"/>
    </location>
</feature>
<evidence type="ECO:0000313" key="3">
    <source>
        <dbReference type="Proteomes" id="UP001166251"/>
    </source>
</evidence>
<keyword evidence="3" id="KW-1185">Reference proteome</keyword>
<keyword evidence="1" id="KW-1133">Transmembrane helix</keyword>
<name>A0ABS7ELN3_9GAMM</name>
<dbReference type="RefSeq" id="WP_220105213.1">
    <property type="nucleotide sequence ID" value="NZ_JAHZSS010000025.1"/>
</dbReference>
<comment type="caution">
    <text evidence="2">The sequence shown here is derived from an EMBL/GenBank/DDBJ whole genome shotgun (WGS) entry which is preliminary data.</text>
</comment>
<dbReference type="Proteomes" id="UP001166251">
    <property type="component" value="Unassembled WGS sequence"/>
</dbReference>
<protein>
    <submittedName>
        <fullName evidence="2">Uncharacterized protein</fullName>
    </submittedName>
</protein>
<reference evidence="2" key="1">
    <citation type="submission" date="2021-07" db="EMBL/GenBank/DDBJ databases">
        <title>Neiella marina sp. nov., isolated from the intestinal content of sea cucumber Apostichopus japonicus.</title>
        <authorList>
            <person name="Bai X."/>
        </authorList>
    </citation>
    <scope>NUCLEOTIDE SEQUENCE</scope>
    <source>
        <strain evidence="2">126</strain>
    </source>
</reference>
<evidence type="ECO:0000313" key="2">
    <source>
        <dbReference type="EMBL" id="MBW8192592.1"/>
    </source>
</evidence>
<proteinExistence type="predicted"/>
<gene>
    <name evidence="2" type="ORF">K0504_16255</name>
</gene>
<accession>A0ABS7ELN3</accession>
<dbReference type="EMBL" id="JAHZSS010000025">
    <property type="protein sequence ID" value="MBW8192592.1"/>
    <property type="molecule type" value="Genomic_DNA"/>
</dbReference>